<name>A0A6A5AZU4_APHAT</name>
<gene>
    <name evidence="2" type="ORF">AaE_000448</name>
</gene>
<evidence type="ECO:0000313" key="2">
    <source>
        <dbReference type="EMBL" id="KAF0775850.1"/>
    </source>
</evidence>
<comment type="caution">
    <text evidence="2">The sequence shown here is derived from an EMBL/GenBank/DDBJ whole genome shotgun (WGS) entry which is preliminary data.</text>
</comment>
<evidence type="ECO:0000313" key="3">
    <source>
        <dbReference type="Proteomes" id="UP000469452"/>
    </source>
</evidence>
<organism evidence="2 3">
    <name type="scientific">Aphanomyces astaci</name>
    <name type="common">Crayfish plague agent</name>
    <dbReference type="NCBI Taxonomy" id="112090"/>
    <lineage>
        <taxon>Eukaryota</taxon>
        <taxon>Sar</taxon>
        <taxon>Stramenopiles</taxon>
        <taxon>Oomycota</taxon>
        <taxon>Saprolegniomycetes</taxon>
        <taxon>Saprolegniales</taxon>
        <taxon>Verrucalvaceae</taxon>
        <taxon>Aphanomyces</taxon>
    </lineage>
</organism>
<evidence type="ECO:0000256" key="1">
    <source>
        <dbReference type="SAM" id="MobiDB-lite"/>
    </source>
</evidence>
<accession>A0A6A5AZU4</accession>
<dbReference type="Proteomes" id="UP000469452">
    <property type="component" value="Unassembled WGS sequence"/>
</dbReference>
<reference evidence="2 3" key="1">
    <citation type="submission" date="2019-06" db="EMBL/GenBank/DDBJ databases">
        <title>Genomics analysis of Aphanomyces spp. identifies a new class of oomycete effector associated with host adaptation.</title>
        <authorList>
            <person name="Gaulin E."/>
        </authorList>
    </citation>
    <scope>NUCLEOTIDE SEQUENCE [LARGE SCALE GENOMIC DNA]</scope>
    <source>
        <strain evidence="2 3">E</strain>
    </source>
</reference>
<dbReference type="AlphaFoldDB" id="A0A6A5AZU4"/>
<dbReference type="EMBL" id="VJMI01000908">
    <property type="protein sequence ID" value="KAF0775850.1"/>
    <property type="molecule type" value="Genomic_DNA"/>
</dbReference>
<protein>
    <submittedName>
        <fullName evidence="2">Uncharacterized protein</fullName>
    </submittedName>
</protein>
<proteinExistence type="predicted"/>
<feature type="region of interest" description="Disordered" evidence="1">
    <location>
        <begin position="12"/>
        <end position="36"/>
    </location>
</feature>
<sequence>MSPRVLSQVHWSVDRRARSQPSVRPAHVSVGQLPGGDRVGARARAGVVGHGALVCRTGASVASGHGGELPPVPLHQPPHRNQRYFVATCHEARVYVVQDGDVYGVREPVAPKADVSRVSGGADVVGHGRVICALGQGEVELPAMPPLWHLYRAPVGLCVYDVSILLEDMGLEVAPLS</sequence>